<evidence type="ECO:0000256" key="10">
    <source>
        <dbReference type="ARBA" id="ARBA00023144"/>
    </source>
</evidence>
<keyword evidence="9 14" id="KW-0862">Zinc</keyword>
<comment type="pathway">
    <text evidence="2 15">Carbohydrate metabolism; galactose metabolism.</text>
</comment>
<sequence>MSSRLRWDPVLEEWVVIAAHRLSRTFLPPRKWCPLCPTRAGLPATELTEPDYQVAVFENRWPSFDTRTEAGAGAAGEASGLYRERPARGICEVVCYTSDHDRTLAGLSRRQLERLVEVWQDRYLCLGSKPGIKYVFIFENKGEPVGVTLHHPHGQIYAFPYLPPRIKRELDSARRYHRRTGQCLFCETLARELADGRRLVAVNDTFAAFVPYAARWSYEVHVYSRRHLASLAEFGPAERAGLAAILKEVTGRYDRLFDLSFPYMMVFHQAPTDGRKHPGYHFHLEFYPPLRARDKLKYLAGCESGAGTFINDTWPEESAAQLRGSKAGKRRP</sequence>
<dbReference type="GO" id="GO:0008270">
    <property type="term" value="F:zinc ion binding"/>
    <property type="evidence" value="ECO:0007669"/>
    <property type="project" value="InterPro"/>
</dbReference>
<keyword evidence="8 14" id="KW-0479">Metal-binding</keyword>
<dbReference type="InterPro" id="IPR019779">
    <property type="entry name" value="GalP_UDPtransf1_His-AS"/>
</dbReference>
<feature type="binding site" evidence="14">
    <location>
        <position position="151"/>
    </location>
    <ligand>
        <name>Zn(2+)</name>
        <dbReference type="ChEBI" id="CHEBI:29105"/>
    </ligand>
</feature>
<evidence type="ECO:0000256" key="4">
    <source>
        <dbReference type="ARBA" id="ARBA00012384"/>
    </source>
</evidence>
<comment type="catalytic activity">
    <reaction evidence="1 15">
        <text>alpha-D-galactose 1-phosphate + UDP-alpha-D-glucose = alpha-D-glucose 1-phosphate + UDP-alpha-D-galactose</text>
        <dbReference type="Rhea" id="RHEA:13989"/>
        <dbReference type="ChEBI" id="CHEBI:58336"/>
        <dbReference type="ChEBI" id="CHEBI:58601"/>
        <dbReference type="ChEBI" id="CHEBI:58885"/>
        <dbReference type="ChEBI" id="CHEBI:66914"/>
        <dbReference type="EC" id="2.7.7.12"/>
    </reaction>
</comment>
<organism evidence="18">
    <name type="scientific">candidate division TA06 bacterium ADurb.Bin417</name>
    <dbReference type="NCBI Taxonomy" id="1852828"/>
    <lineage>
        <taxon>Bacteria</taxon>
        <taxon>Bacteria division TA06</taxon>
    </lineage>
</organism>
<evidence type="ECO:0000256" key="9">
    <source>
        <dbReference type="ARBA" id="ARBA00022833"/>
    </source>
</evidence>
<protein>
    <recommendedName>
        <fullName evidence="5 12">Galactose-1-phosphate uridylyltransferase</fullName>
        <ecNumber evidence="4 12">2.7.7.12</ecNumber>
    </recommendedName>
</protein>
<feature type="binding site" evidence="14">
    <location>
        <position position="33"/>
    </location>
    <ligand>
        <name>Zn(2+)</name>
        <dbReference type="ChEBI" id="CHEBI:29105"/>
    </ligand>
</feature>
<dbReference type="SUPFAM" id="SSF54197">
    <property type="entry name" value="HIT-like"/>
    <property type="match status" value="2"/>
</dbReference>
<proteinExistence type="inferred from homology"/>
<keyword evidence="11 15" id="KW-0119">Carbohydrate metabolism</keyword>
<evidence type="ECO:0000256" key="6">
    <source>
        <dbReference type="ARBA" id="ARBA00022679"/>
    </source>
</evidence>
<evidence type="ECO:0000256" key="5">
    <source>
        <dbReference type="ARBA" id="ARBA00016340"/>
    </source>
</evidence>
<dbReference type="AlphaFoldDB" id="A0A1V5MJ39"/>
<keyword evidence="6 15" id="KW-0808">Transferase</keyword>
<dbReference type="EC" id="2.7.7.12" evidence="4 12"/>
<evidence type="ECO:0000259" key="17">
    <source>
        <dbReference type="Pfam" id="PF02744"/>
    </source>
</evidence>
<feature type="active site" description="Tele-UMP-histidine intermediate" evidence="13">
    <location>
        <position position="153"/>
    </location>
</feature>
<evidence type="ECO:0000256" key="3">
    <source>
        <dbReference type="ARBA" id="ARBA00010951"/>
    </source>
</evidence>
<feature type="binding site" evidence="14">
    <location>
        <position position="36"/>
    </location>
    <ligand>
        <name>Zn(2+)</name>
        <dbReference type="ChEBI" id="CHEBI:29105"/>
    </ligand>
</feature>
<dbReference type="PIRSF" id="PIRSF000808">
    <property type="entry name" value="GalT"/>
    <property type="match status" value="1"/>
</dbReference>
<evidence type="ECO:0000256" key="1">
    <source>
        <dbReference type="ARBA" id="ARBA00001107"/>
    </source>
</evidence>
<evidence type="ECO:0000256" key="8">
    <source>
        <dbReference type="ARBA" id="ARBA00022723"/>
    </source>
</evidence>
<dbReference type="PANTHER" id="PTHR11943">
    <property type="entry name" value="GALACTOSE-1-PHOSPHATE URIDYLYLTRANSFERASE"/>
    <property type="match status" value="1"/>
</dbReference>
<feature type="domain" description="Galactose-1-phosphate uridyl transferase C-terminal" evidence="17">
    <location>
        <begin position="170"/>
        <end position="303"/>
    </location>
</feature>
<evidence type="ECO:0000313" key="18">
    <source>
        <dbReference type="EMBL" id="OPZ93219.1"/>
    </source>
</evidence>
<evidence type="ECO:0000256" key="11">
    <source>
        <dbReference type="ARBA" id="ARBA00023277"/>
    </source>
</evidence>
<dbReference type="Gene3D" id="3.30.428.10">
    <property type="entry name" value="HIT-like"/>
    <property type="match status" value="2"/>
</dbReference>
<dbReference type="CDD" id="cd00608">
    <property type="entry name" value="GalT"/>
    <property type="match status" value="1"/>
</dbReference>
<dbReference type="Pfam" id="PF02744">
    <property type="entry name" value="GalP_UDP_tr_C"/>
    <property type="match status" value="1"/>
</dbReference>
<dbReference type="GO" id="GO:0005737">
    <property type="term" value="C:cytoplasm"/>
    <property type="evidence" value="ECO:0007669"/>
    <property type="project" value="TreeGrafter"/>
</dbReference>
<dbReference type="NCBIfam" id="TIGR00209">
    <property type="entry name" value="galT_1"/>
    <property type="match status" value="1"/>
</dbReference>
<evidence type="ECO:0000256" key="2">
    <source>
        <dbReference type="ARBA" id="ARBA00004947"/>
    </source>
</evidence>
<keyword evidence="7 15" id="KW-0548">Nucleotidyltransferase</keyword>
<dbReference type="InterPro" id="IPR036265">
    <property type="entry name" value="HIT-like_sf"/>
</dbReference>
<dbReference type="PROSITE" id="PS00117">
    <property type="entry name" value="GAL_P_UDP_TRANSF_I"/>
    <property type="match status" value="1"/>
</dbReference>
<evidence type="ECO:0000256" key="15">
    <source>
        <dbReference type="RuleBase" id="RU000506"/>
    </source>
</evidence>
<accession>A0A1V5MJ39</accession>
<dbReference type="PANTHER" id="PTHR11943:SF1">
    <property type="entry name" value="GALACTOSE-1-PHOSPHATE URIDYLYLTRANSFERASE"/>
    <property type="match status" value="1"/>
</dbReference>
<dbReference type="EMBL" id="MWAK01000037">
    <property type="protein sequence ID" value="OPZ93219.1"/>
    <property type="molecule type" value="Genomic_DNA"/>
</dbReference>
<evidence type="ECO:0000256" key="14">
    <source>
        <dbReference type="PIRSR" id="PIRSR000808-3"/>
    </source>
</evidence>
<comment type="caution">
    <text evidence="18">The sequence shown here is derived from an EMBL/GenBank/DDBJ whole genome shotgun (WGS) entry which is preliminary data.</text>
</comment>
<gene>
    <name evidence="18" type="primary">galT_1</name>
    <name evidence="18" type="ORF">BWY73_00427</name>
</gene>
<comment type="cofactor">
    <cofactor evidence="14">
        <name>Zn(2+)</name>
        <dbReference type="ChEBI" id="CHEBI:29105"/>
    </cofactor>
    <text evidence="14">Binds 1 zinc ion per subunit.</text>
</comment>
<dbReference type="UniPathway" id="UPA00214"/>
<name>A0A1V5MJ39_UNCT6</name>
<evidence type="ECO:0000256" key="7">
    <source>
        <dbReference type="ARBA" id="ARBA00022695"/>
    </source>
</evidence>
<evidence type="ECO:0000256" key="12">
    <source>
        <dbReference type="NCBIfam" id="TIGR00209"/>
    </source>
</evidence>
<dbReference type="InterPro" id="IPR005850">
    <property type="entry name" value="GalP_Utransf_C"/>
</dbReference>
<feature type="binding site" evidence="14">
    <location>
        <position position="100"/>
    </location>
    <ligand>
        <name>Zn(2+)</name>
        <dbReference type="ChEBI" id="CHEBI:29105"/>
    </ligand>
</feature>
<dbReference type="GO" id="GO:0033499">
    <property type="term" value="P:galactose catabolic process via UDP-galactose, Leloir pathway"/>
    <property type="evidence" value="ECO:0007669"/>
    <property type="project" value="TreeGrafter"/>
</dbReference>
<feature type="domain" description="Galactose-1-phosphate uridyl transferase N-terminal" evidence="16">
    <location>
        <begin position="6"/>
        <end position="163"/>
    </location>
</feature>
<evidence type="ECO:0000256" key="13">
    <source>
        <dbReference type="PIRSR" id="PIRSR000808-1"/>
    </source>
</evidence>
<dbReference type="InterPro" id="IPR005849">
    <property type="entry name" value="GalP_Utransf_N"/>
</dbReference>
<dbReference type="GO" id="GO:0008108">
    <property type="term" value="F:UDP-glucose:hexose-1-phosphate uridylyltransferase activity"/>
    <property type="evidence" value="ECO:0007669"/>
    <property type="project" value="UniProtKB-UniRule"/>
</dbReference>
<evidence type="ECO:0000259" key="16">
    <source>
        <dbReference type="Pfam" id="PF01087"/>
    </source>
</evidence>
<keyword evidence="10 15" id="KW-0299">Galactose metabolism</keyword>
<reference evidence="18" key="1">
    <citation type="submission" date="2017-02" db="EMBL/GenBank/DDBJ databases">
        <title>Delving into the versatile metabolic prowess of the omnipresent phylum Bacteroidetes.</title>
        <authorList>
            <person name="Nobu M.K."/>
            <person name="Mei R."/>
            <person name="Narihiro T."/>
            <person name="Kuroda K."/>
            <person name="Liu W.-T."/>
        </authorList>
    </citation>
    <scope>NUCLEOTIDE SEQUENCE</scope>
    <source>
        <strain evidence="18">ADurb.Bin417</strain>
    </source>
</reference>
<dbReference type="Proteomes" id="UP000485484">
    <property type="component" value="Unassembled WGS sequence"/>
</dbReference>
<dbReference type="InterPro" id="IPR001937">
    <property type="entry name" value="GalP_UDPtransf1"/>
</dbReference>
<dbReference type="Pfam" id="PF01087">
    <property type="entry name" value="GalP_UDP_transf"/>
    <property type="match status" value="1"/>
</dbReference>
<comment type="similarity">
    <text evidence="3 15">Belongs to the galactose-1-phosphate uridylyltransferase type 1 family.</text>
</comment>